<feature type="domain" description="D-isomer specific 2-hydroxyacid dehydrogenase catalytic" evidence="4">
    <location>
        <begin position="8"/>
        <end position="319"/>
    </location>
</feature>
<dbReference type="Pfam" id="PF02826">
    <property type="entry name" value="2-Hacid_dh_C"/>
    <property type="match status" value="1"/>
</dbReference>
<evidence type="ECO:0000256" key="2">
    <source>
        <dbReference type="ARBA" id="ARBA00023002"/>
    </source>
</evidence>
<evidence type="ECO:0000313" key="7">
    <source>
        <dbReference type="Proteomes" id="UP000256520"/>
    </source>
</evidence>
<dbReference type="InterPro" id="IPR006140">
    <property type="entry name" value="D-isomer_DH_NAD-bd"/>
</dbReference>
<keyword evidence="7" id="KW-1185">Reference proteome</keyword>
<name>A0A3D8PYA5_9BACI</name>
<dbReference type="Proteomes" id="UP000256520">
    <property type="component" value="Unassembled WGS sequence"/>
</dbReference>
<gene>
    <name evidence="6" type="ORF">CWR45_03650</name>
</gene>
<evidence type="ECO:0000256" key="1">
    <source>
        <dbReference type="ARBA" id="ARBA00005854"/>
    </source>
</evidence>
<evidence type="ECO:0000256" key="3">
    <source>
        <dbReference type="RuleBase" id="RU003719"/>
    </source>
</evidence>
<dbReference type="EMBL" id="PIOD01000004">
    <property type="protein sequence ID" value="RDW21004.1"/>
    <property type="molecule type" value="Genomic_DNA"/>
</dbReference>
<dbReference type="SUPFAM" id="SSF51735">
    <property type="entry name" value="NAD(P)-binding Rossmann-fold domains"/>
    <property type="match status" value="1"/>
</dbReference>
<comment type="caution">
    <text evidence="6">The sequence shown here is derived from an EMBL/GenBank/DDBJ whole genome shotgun (WGS) entry which is preliminary data.</text>
</comment>
<dbReference type="PANTHER" id="PTHR10996">
    <property type="entry name" value="2-HYDROXYACID DEHYDROGENASE-RELATED"/>
    <property type="match status" value="1"/>
</dbReference>
<reference evidence="7" key="1">
    <citation type="submission" date="2017-11" db="EMBL/GenBank/DDBJ databases">
        <authorList>
            <person name="Zhu W."/>
        </authorList>
    </citation>
    <scope>NUCLEOTIDE SEQUENCE [LARGE SCALE GENOMIC DNA]</scope>
    <source>
        <strain evidence="7">CAU 1051</strain>
    </source>
</reference>
<evidence type="ECO:0000259" key="5">
    <source>
        <dbReference type="Pfam" id="PF02826"/>
    </source>
</evidence>
<organism evidence="6 7">
    <name type="scientific">Oceanobacillus chungangensis</name>
    <dbReference type="NCBI Taxonomy" id="1229152"/>
    <lineage>
        <taxon>Bacteria</taxon>
        <taxon>Bacillati</taxon>
        <taxon>Bacillota</taxon>
        <taxon>Bacilli</taxon>
        <taxon>Bacillales</taxon>
        <taxon>Bacillaceae</taxon>
        <taxon>Oceanobacillus</taxon>
    </lineage>
</organism>
<dbReference type="OrthoDB" id="9805416at2"/>
<feature type="domain" description="D-isomer specific 2-hydroxyacid dehydrogenase NAD-binding" evidence="5">
    <location>
        <begin position="111"/>
        <end position="289"/>
    </location>
</feature>
<dbReference type="Gene3D" id="3.40.50.720">
    <property type="entry name" value="NAD(P)-binding Rossmann-like Domain"/>
    <property type="match status" value="2"/>
</dbReference>
<dbReference type="InterPro" id="IPR050223">
    <property type="entry name" value="D-isomer_2-hydroxyacid_DH"/>
</dbReference>
<dbReference type="InterPro" id="IPR029752">
    <property type="entry name" value="D-isomer_DH_CS1"/>
</dbReference>
<accession>A0A3D8PYA5</accession>
<keyword evidence="2 3" id="KW-0560">Oxidoreductase</keyword>
<dbReference type="GO" id="GO:0016618">
    <property type="term" value="F:hydroxypyruvate reductase [NAD(P)H] activity"/>
    <property type="evidence" value="ECO:0007669"/>
    <property type="project" value="TreeGrafter"/>
</dbReference>
<dbReference type="GO" id="GO:0051287">
    <property type="term" value="F:NAD binding"/>
    <property type="evidence" value="ECO:0007669"/>
    <property type="project" value="InterPro"/>
</dbReference>
<proteinExistence type="inferred from homology"/>
<dbReference type="PANTHER" id="PTHR10996:SF283">
    <property type="entry name" value="GLYOXYLATE_HYDROXYPYRUVATE REDUCTASE B"/>
    <property type="match status" value="1"/>
</dbReference>
<dbReference type="GO" id="GO:0030267">
    <property type="term" value="F:glyoxylate reductase (NADPH) activity"/>
    <property type="evidence" value="ECO:0007669"/>
    <property type="project" value="TreeGrafter"/>
</dbReference>
<dbReference type="PROSITE" id="PS00065">
    <property type="entry name" value="D_2_HYDROXYACID_DH_1"/>
    <property type="match status" value="1"/>
</dbReference>
<sequence length="321" mass="35660">MEKKRIYITRKLNEAVLAPYADLFEIRMWGKEEEPVPRDILLKEVKDIDGLFCMLSDKIDEELLQHAHNLKVVSNLAVGYDNIDLEAASEHGVIATNTPDVLTETTADLGFALLMATARRIVEANHYIKTNKWQNWAPFLLAGADIHHKTIGIVGMGRIGEAIARRAKGFGMNILYHNRSRKPAAEEELQATYVSFEQLIGEADFIVSVVPFTPETNKIFNKAAFEKMKQTAIFINISRGATVDEDALVEAIRTKTIKAAGLDVFEVEPITSDHPLMQLDNVVCIPHIGSASEETRTEMIRLCMDNIAGVLSGTGAKTAIR</sequence>
<dbReference type="CDD" id="cd05301">
    <property type="entry name" value="GDH"/>
    <property type="match status" value="1"/>
</dbReference>
<dbReference type="RefSeq" id="WP_115748501.1">
    <property type="nucleotide sequence ID" value="NZ_PIOD01000004.1"/>
</dbReference>
<dbReference type="GO" id="GO:0005829">
    <property type="term" value="C:cytosol"/>
    <property type="evidence" value="ECO:0007669"/>
    <property type="project" value="TreeGrafter"/>
</dbReference>
<dbReference type="Pfam" id="PF00389">
    <property type="entry name" value="2-Hacid_dh"/>
    <property type="match status" value="1"/>
</dbReference>
<evidence type="ECO:0000313" key="6">
    <source>
        <dbReference type="EMBL" id="RDW21004.1"/>
    </source>
</evidence>
<dbReference type="AlphaFoldDB" id="A0A3D8PYA5"/>
<dbReference type="FunFam" id="3.40.50.720:FF:000462">
    <property type="entry name" value="Glyoxylate reductase (NADP+)"/>
    <property type="match status" value="1"/>
</dbReference>
<protein>
    <submittedName>
        <fullName evidence="6">D-glycerate dehydrogenase</fullName>
    </submittedName>
</protein>
<comment type="similarity">
    <text evidence="1 3">Belongs to the D-isomer specific 2-hydroxyacid dehydrogenase family.</text>
</comment>
<dbReference type="SUPFAM" id="SSF52283">
    <property type="entry name" value="Formate/glycerate dehydrogenase catalytic domain-like"/>
    <property type="match status" value="1"/>
</dbReference>
<dbReference type="InterPro" id="IPR036291">
    <property type="entry name" value="NAD(P)-bd_dom_sf"/>
</dbReference>
<evidence type="ECO:0000259" key="4">
    <source>
        <dbReference type="Pfam" id="PF00389"/>
    </source>
</evidence>
<dbReference type="InterPro" id="IPR006139">
    <property type="entry name" value="D-isomer_2_OHA_DH_cat_dom"/>
</dbReference>